<dbReference type="InterPro" id="IPR011989">
    <property type="entry name" value="ARM-like"/>
</dbReference>
<evidence type="ECO:0000313" key="9">
    <source>
        <dbReference type="Proteomes" id="UP000290572"/>
    </source>
</evidence>
<dbReference type="GO" id="GO:0005737">
    <property type="term" value="C:cytoplasm"/>
    <property type="evidence" value="ECO:0007669"/>
    <property type="project" value="TreeGrafter"/>
</dbReference>
<keyword evidence="5" id="KW-0965">Cell junction</keyword>
<dbReference type="Pfam" id="PF00514">
    <property type="entry name" value="Arm"/>
    <property type="match status" value="2"/>
</dbReference>
<dbReference type="PANTHER" id="PTHR10372:SF3">
    <property type="entry name" value="PLAKOPHILIN-1"/>
    <property type="match status" value="1"/>
</dbReference>
<organism evidence="8 9">
    <name type="scientific">Labeo rohita</name>
    <name type="common">Indian major carp</name>
    <name type="synonym">Cyprinus rohita</name>
    <dbReference type="NCBI Taxonomy" id="84645"/>
    <lineage>
        <taxon>Eukaryota</taxon>
        <taxon>Metazoa</taxon>
        <taxon>Chordata</taxon>
        <taxon>Craniata</taxon>
        <taxon>Vertebrata</taxon>
        <taxon>Euteleostomi</taxon>
        <taxon>Actinopterygii</taxon>
        <taxon>Neopterygii</taxon>
        <taxon>Teleostei</taxon>
        <taxon>Ostariophysi</taxon>
        <taxon>Cypriniformes</taxon>
        <taxon>Cyprinidae</taxon>
        <taxon>Labeoninae</taxon>
        <taxon>Labeonini</taxon>
        <taxon>Labeo</taxon>
    </lineage>
</organism>
<dbReference type="GO" id="GO:0005886">
    <property type="term" value="C:plasma membrane"/>
    <property type="evidence" value="ECO:0007669"/>
    <property type="project" value="TreeGrafter"/>
</dbReference>
<dbReference type="STRING" id="84645.A0A498L5R1"/>
<feature type="repeat" description="ARM" evidence="6">
    <location>
        <begin position="287"/>
        <end position="322"/>
    </location>
</feature>
<keyword evidence="9" id="KW-1185">Reference proteome</keyword>
<dbReference type="SMART" id="SM00185">
    <property type="entry name" value="ARM"/>
    <property type="match status" value="5"/>
</dbReference>
<keyword evidence="3" id="KW-0677">Repeat</keyword>
<keyword evidence="4" id="KW-0130">Cell adhesion</keyword>
<feature type="compositionally biased region" description="Polar residues" evidence="7">
    <location>
        <begin position="81"/>
        <end position="117"/>
    </location>
</feature>
<dbReference type="Gene3D" id="1.25.10.10">
    <property type="entry name" value="Leucine-rich Repeat Variant"/>
    <property type="match status" value="1"/>
</dbReference>
<comment type="subcellular location">
    <subcellularLocation>
        <location evidence="1">Cell junction</location>
    </subcellularLocation>
</comment>
<dbReference type="Proteomes" id="UP000290572">
    <property type="component" value="Unassembled WGS sequence"/>
</dbReference>
<dbReference type="GO" id="GO:0048513">
    <property type="term" value="P:animal organ development"/>
    <property type="evidence" value="ECO:0007669"/>
    <property type="project" value="UniProtKB-ARBA"/>
</dbReference>
<evidence type="ECO:0000313" key="8">
    <source>
        <dbReference type="EMBL" id="RXN03692.1"/>
    </source>
</evidence>
<reference evidence="8 9" key="1">
    <citation type="submission" date="2018-03" db="EMBL/GenBank/DDBJ databases">
        <title>Draft genome sequence of Rohu Carp (Labeo rohita).</title>
        <authorList>
            <person name="Das P."/>
            <person name="Kushwaha B."/>
            <person name="Joshi C.G."/>
            <person name="Kumar D."/>
            <person name="Nagpure N.S."/>
            <person name="Sahoo L."/>
            <person name="Das S.P."/>
            <person name="Bit A."/>
            <person name="Patnaik S."/>
            <person name="Meher P.K."/>
            <person name="Jayasankar P."/>
            <person name="Koringa P.G."/>
            <person name="Patel N.V."/>
            <person name="Hinsu A.T."/>
            <person name="Kumar R."/>
            <person name="Pandey M."/>
            <person name="Agarwal S."/>
            <person name="Srivastava S."/>
            <person name="Singh M."/>
            <person name="Iquebal M.A."/>
            <person name="Jaiswal S."/>
            <person name="Angadi U.B."/>
            <person name="Kumar N."/>
            <person name="Raza M."/>
            <person name="Shah T.M."/>
            <person name="Rai A."/>
            <person name="Jena J.K."/>
        </authorList>
    </citation>
    <scope>NUCLEOTIDE SEQUENCE [LARGE SCALE GENOMIC DNA]</scope>
    <source>
        <strain evidence="8">DASCIFA01</strain>
        <tissue evidence="8">Testis</tissue>
    </source>
</reference>
<dbReference type="InterPro" id="IPR028435">
    <property type="entry name" value="Plakophilin/d_Catenin"/>
</dbReference>
<keyword evidence="10" id="KW-1267">Proteomics identification</keyword>
<dbReference type="InterPro" id="IPR016024">
    <property type="entry name" value="ARM-type_fold"/>
</dbReference>
<feature type="region of interest" description="Disordered" evidence="7">
    <location>
        <begin position="171"/>
        <end position="231"/>
    </location>
</feature>
<feature type="region of interest" description="Disordered" evidence="7">
    <location>
        <begin position="81"/>
        <end position="120"/>
    </location>
</feature>
<protein>
    <submittedName>
        <fullName evidence="8">Plakophilin-1-like protein</fullName>
    </submittedName>
</protein>
<evidence type="ECO:0007829" key="10">
    <source>
        <dbReference type="PeptideAtlas" id="A0A498L5R1"/>
    </source>
</evidence>
<dbReference type="GO" id="GO:0005912">
    <property type="term" value="C:adherens junction"/>
    <property type="evidence" value="ECO:0007669"/>
    <property type="project" value="TreeGrafter"/>
</dbReference>
<comment type="caution">
    <text evidence="8">The sequence shown here is derived from an EMBL/GenBank/DDBJ whole genome shotgun (WGS) entry which is preliminary data.</text>
</comment>
<evidence type="ECO:0000256" key="4">
    <source>
        <dbReference type="ARBA" id="ARBA00022889"/>
    </source>
</evidence>
<feature type="compositionally biased region" description="Polar residues" evidence="7">
    <location>
        <begin position="194"/>
        <end position="204"/>
    </location>
</feature>
<dbReference type="PANTHER" id="PTHR10372">
    <property type="entry name" value="PLAKOPHILLIN-RELATED"/>
    <property type="match status" value="1"/>
</dbReference>
<feature type="compositionally biased region" description="Polar residues" evidence="7">
    <location>
        <begin position="56"/>
        <end position="65"/>
    </location>
</feature>
<gene>
    <name evidence="8" type="ORF">ROHU_034354</name>
</gene>
<proteinExistence type="evidence at protein level"/>
<comment type="similarity">
    <text evidence="2">Belongs to the beta-catenin family.</text>
</comment>
<evidence type="ECO:0000256" key="2">
    <source>
        <dbReference type="ARBA" id="ARBA00005462"/>
    </source>
</evidence>
<feature type="compositionally biased region" description="Polar residues" evidence="7">
    <location>
        <begin position="171"/>
        <end position="183"/>
    </location>
</feature>
<sequence>MMPEPLKSALSIGDVEDTSLALPSDRELRSAQQRVLEQVHTIKRSKSKYSSKSVSGLTSPTSPESDSVFYDFKFSPGASLSGPSFSRGGTMTNGATQRQGYVRQSTHSRSSSGQRVASGSGKLDRYFYSTTRTLPAQTRSSNQLYNYQATRSAPDLGYQSTSNGGAATLRTQTSRQTFSRVQNPQPPQGLGNGTRVSNSNQVSTMRPVRRPSSLQSNGESRYSMVRSGQAKDVSGMNAERLMADMTMQDAVEYLYSLDETHQLCGAAYIQHSTFTDDKAKKEVQALKGIPPLVGLLSSPSSQVQETVAAALRNVVFKNQANKEEVHRNEGITQAVQLLGASNTETQKHLTGLLWNLSSADNLKLDLLRIALPVLNEKVIGPFTASTDDNSNTTLEPEIFYNATACLRNLSASKLANRQAMRNCKGLIDALMRYTENCVNNGMPDDKSLENCVCILHNLTYQLETEMPSLFNKLNVLASSTRNRASASDVGPIGCFSSQSQKLQQESGFDFPVMEDNNPKGAGWLFHSKALQMYLNLLSSSEKDATLEASCGALQNLTANDGIVSNVLSHTIVQKLNGLKYISPLLQSPNAALQNSAVALLGNLSRSARTNKTMARQTLPQLVGFLNSGLTKGDTSPEYDSKMASALHSAHTMMKVDPDITKSLLNNSLINSLNNLSLNQSGLPKSSTAAGVLLHSLWSEKNIQSFLKKQGLSKKSFVNDITSAAFKSLQVVD</sequence>
<name>A0A498L5R1_LABRO</name>
<evidence type="ECO:0000256" key="1">
    <source>
        <dbReference type="ARBA" id="ARBA00004282"/>
    </source>
</evidence>
<dbReference type="InterPro" id="IPR000225">
    <property type="entry name" value="Armadillo"/>
</dbReference>
<evidence type="ECO:0000256" key="7">
    <source>
        <dbReference type="SAM" id="MobiDB-lite"/>
    </source>
</evidence>
<evidence type="ECO:0000256" key="6">
    <source>
        <dbReference type="PROSITE-ProRule" id="PRU00259"/>
    </source>
</evidence>
<evidence type="ECO:0000256" key="5">
    <source>
        <dbReference type="ARBA" id="ARBA00022949"/>
    </source>
</evidence>
<dbReference type="AlphaFoldDB" id="A0A498L5R1"/>
<dbReference type="PROSITE" id="PS50176">
    <property type="entry name" value="ARM_REPEAT"/>
    <property type="match status" value="1"/>
</dbReference>
<accession>A0A498L5R1</accession>
<dbReference type="GO" id="GO:0005634">
    <property type="term" value="C:nucleus"/>
    <property type="evidence" value="ECO:0007669"/>
    <property type="project" value="TreeGrafter"/>
</dbReference>
<evidence type="ECO:0000256" key="3">
    <source>
        <dbReference type="ARBA" id="ARBA00022737"/>
    </source>
</evidence>
<dbReference type="GO" id="GO:0098609">
    <property type="term" value="P:cell-cell adhesion"/>
    <property type="evidence" value="ECO:0007669"/>
    <property type="project" value="InterPro"/>
</dbReference>
<feature type="region of interest" description="Disordered" evidence="7">
    <location>
        <begin position="39"/>
        <end position="66"/>
    </location>
</feature>
<dbReference type="EMBL" id="QBIY01013472">
    <property type="protein sequence ID" value="RXN03692.1"/>
    <property type="molecule type" value="Genomic_DNA"/>
</dbReference>
<dbReference type="OrthoDB" id="3245100at2759"/>
<dbReference type="SUPFAM" id="SSF48371">
    <property type="entry name" value="ARM repeat"/>
    <property type="match status" value="1"/>
</dbReference>